<sequence>MYVNQYGVVHSGGPDGENLALSTGNLTGTAAVKMWVDEKANYDNNTNSCADGAPCGHYIQVVWSNSSRLGCAKVRCNCAGTFIICNYDPPGNYVGQRPYPADLPANYSDPPANNADPPGDFSSLIKWVDTSTQGSMVEDSTCVMDYTSEFTTYKIFKNRNALCNWARDVGRRNGLVIVIKKSDSGYRKGADGVKEKGADGGG</sequence>
<reference evidence="2 3" key="1">
    <citation type="journal article" date="2024" name="Plant J.">
        <title>Genome sequences and population genomics reveal climatic adaptation and genomic divergence between two closely related sweetgum species.</title>
        <authorList>
            <person name="Xu W.Q."/>
            <person name="Ren C.Q."/>
            <person name="Zhang X.Y."/>
            <person name="Comes H.P."/>
            <person name="Liu X.H."/>
            <person name="Li Y.G."/>
            <person name="Kettle C.J."/>
            <person name="Jalonen R."/>
            <person name="Gaisberger H."/>
            <person name="Ma Y.Z."/>
            <person name="Qiu Y.X."/>
        </authorList>
    </citation>
    <scope>NUCLEOTIDE SEQUENCE [LARGE SCALE GENOMIC DNA]</scope>
    <source>
        <strain evidence="2">Hangzhou</strain>
    </source>
</reference>
<dbReference type="PRINTS" id="PR00837">
    <property type="entry name" value="V5TPXLIKE"/>
</dbReference>
<keyword evidence="3" id="KW-1185">Reference proteome</keyword>
<dbReference type="PANTHER" id="PTHR10334">
    <property type="entry name" value="CYSTEINE-RICH SECRETORY PROTEIN-RELATED"/>
    <property type="match status" value="1"/>
</dbReference>
<evidence type="ECO:0000313" key="2">
    <source>
        <dbReference type="EMBL" id="KAK9286098.1"/>
    </source>
</evidence>
<evidence type="ECO:0000313" key="3">
    <source>
        <dbReference type="Proteomes" id="UP001415857"/>
    </source>
</evidence>
<dbReference type="GO" id="GO:0005576">
    <property type="term" value="C:extracellular region"/>
    <property type="evidence" value="ECO:0007669"/>
    <property type="project" value="InterPro"/>
</dbReference>
<dbReference type="SMART" id="SM00198">
    <property type="entry name" value="SCP"/>
    <property type="match status" value="1"/>
</dbReference>
<dbReference type="InterPro" id="IPR018244">
    <property type="entry name" value="Allrgn_V5/Tpx1_CS"/>
</dbReference>
<dbReference type="Pfam" id="PF00188">
    <property type="entry name" value="CAP"/>
    <property type="match status" value="1"/>
</dbReference>
<dbReference type="InterPro" id="IPR014044">
    <property type="entry name" value="CAP_dom"/>
</dbReference>
<dbReference type="InterPro" id="IPR035940">
    <property type="entry name" value="CAP_sf"/>
</dbReference>
<dbReference type="Gene3D" id="3.40.33.10">
    <property type="entry name" value="CAP"/>
    <property type="match status" value="1"/>
</dbReference>
<dbReference type="InterPro" id="IPR001283">
    <property type="entry name" value="CRISP-related"/>
</dbReference>
<evidence type="ECO:0000259" key="1">
    <source>
        <dbReference type="SMART" id="SM00198"/>
    </source>
</evidence>
<proteinExistence type="predicted"/>
<dbReference type="PROSITE" id="PS01010">
    <property type="entry name" value="CRISP_2"/>
    <property type="match status" value="1"/>
</dbReference>
<organism evidence="2 3">
    <name type="scientific">Liquidambar formosana</name>
    <name type="common">Formosan gum</name>
    <dbReference type="NCBI Taxonomy" id="63359"/>
    <lineage>
        <taxon>Eukaryota</taxon>
        <taxon>Viridiplantae</taxon>
        <taxon>Streptophyta</taxon>
        <taxon>Embryophyta</taxon>
        <taxon>Tracheophyta</taxon>
        <taxon>Spermatophyta</taxon>
        <taxon>Magnoliopsida</taxon>
        <taxon>eudicotyledons</taxon>
        <taxon>Gunneridae</taxon>
        <taxon>Pentapetalae</taxon>
        <taxon>Saxifragales</taxon>
        <taxon>Altingiaceae</taxon>
        <taxon>Liquidambar</taxon>
    </lineage>
</organism>
<feature type="domain" description="SCP" evidence="1">
    <location>
        <begin position="1"/>
        <end position="95"/>
    </location>
</feature>
<dbReference type="Proteomes" id="UP001415857">
    <property type="component" value="Unassembled WGS sequence"/>
</dbReference>
<name>A0AAP0RVU8_LIQFO</name>
<comment type="caution">
    <text evidence="2">The sequence shown here is derived from an EMBL/GenBank/DDBJ whole genome shotgun (WGS) entry which is preliminary data.</text>
</comment>
<gene>
    <name evidence="2" type="ORF">L1049_014478</name>
</gene>
<dbReference type="SUPFAM" id="SSF55797">
    <property type="entry name" value="PR-1-like"/>
    <property type="match status" value="1"/>
</dbReference>
<dbReference type="AlphaFoldDB" id="A0AAP0RVU8"/>
<accession>A0AAP0RVU8</accession>
<protein>
    <recommendedName>
        <fullName evidence="1">SCP domain-containing protein</fullName>
    </recommendedName>
</protein>
<dbReference type="EMBL" id="JBBPBK010000004">
    <property type="protein sequence ID" value="KAK9286098.1"/>
    <property type="molecule type" value="Genomic_DNA"/>
</dbReference>